<dbReference type="EC" id="6.3.5.5" evidence="8"/>
<dbReference type="PRINTS" id="PR00099">
    <property type="entry name" value="CPSGATASE"/>
</dbReference>
<feature type="binding site" evidence="8">
    <location>
        <position position="290"/>
    </location>
    <ligand>
        <name>L-glutamine</name>
        <dbReference type="ChEBI" id="CHEBI:58359"/>
    </ligand>
</feature>
<dbReference type="Proteomes" id="UP000004095">
    <property type="component" value="Unassembled WGS sequence"/>
</dbReference>
<proteinExistence type="inferred from homology"/>
<evidence type="ECO:0000256" key="3">
    <source>
        <dbReference type="ARBA" id="ARBA00022598"/>
    </source>
</evidence>
<dbReference type="InterPro" id="IPR035686">
    <property type="entry name" value="CPSase_GATase1"/>
</dbReference>
<organism evidence="10 11">
    <name type="scientific">Microscilla marina ATCC 23134</name>
    <dbReference type="NCBI Taxonomy" id="313606"/>
    <lineage>
        <taxon>Bacteria</taxon>
        <taxon>Pseudomonadati</taxon>
        <taxon>Bacteroidota</taxon>
        <taxon>Cytophagia</taxon>
        <taxon>Cytophagales</taxon>
        <taxon>Microscillaceae</taxon>
        <taxon>Microscilla</taxon>
    </lineage>
</organism>
<evidence type="ECO:0000256" key="1">
    <source>
        <dbReference type="ARBA" id="ARBA00005077"/>
    </source>
</evidence>
<dbReference type="SMART" id="SM01097">
    <property type="entry name" value="CPSase_sm_chain"/>
    <property type="match status" value="1"/>
</dbReference>
<feature type="binding site" evidence="8">
    <location>
        <position position="110"/>
    </location>
    <ligand>
        <name>L-glutamine</name>
        <dbReference type="ChEBI" id="CHEBI:58359"/>
    </ligand>
</feature>
<comment type="catalytic activity">
    <reaction evidence="8">
        <text>L-glutamine + H2O = L-glutamate + NH4(+)</text>
        <dbReference type="Rhea" id="RHEA:15889"/>
        <dbReference type="ChEBI" id="CHEBI:15377"/>
        <dbReference type="ChEBI" id="CHEBI:28938"/>
        <dbReference type="ChEBI" id="CHEBI:29985"/>
        <dbReference type="ChEBI" id="CHEBI:58359"/>
    </reaction>
</comment>
<dbReference type="NCBIfam" id="NF009475">
    <property type="entry name" value="PRK12838.1"/>
    <property type="match status" value="1"/>
</dbReference>
<feature type="active site" evidence="8">
    <location>
        <position position="404"/>
    </location>
</feature>
<dbReference type="GO" id="GO:0005524">
    <property type="term" value="F:ATP binding"/>
    <property type="evidence" value="ECO:0007669"/>
    <property type="project" value="UniProtKB-UniRule"/>
</dbReference>
<dbReference type="CDD" id="cd01744">
    <property type="entry name" value="GATase1_CPSase"/>
    <property type="match status" value="1"/>
</dbReference>
<comment type="function">
    <text evidence="8">Small subunit of the glutamine-dependent carbamoyl phosphate synthetase (CPSase). CPSase catalyzes the formation of carbamoyl phosphate from the ammonia moiety of glutamine, carbonate, and phosphate donated by ATP, constituting the first step of 2 biosynthetic pathways, one leading to arginine and/or urea and the other to pyrimidine nucleotides. The small subunit (glutamine amidotransferase) binds and cleaves glutamine to supply the large subunit with the substrate ammonia.</text>
</comment>
<dbReference type="InterPro" id="IPR036480">
    <property type="entry name" value="CarbP_synth_ssu_N_sf"/>
</dbReference>
<comment type="pathway">
    <text evidence="8">Pyrimidine metabolism; UMP biosynthesis via de novo pathway; (S)-dihydroorotate from bicarbonate: step 1/3.</text>
</comment>
<dbReference type="GO" id="GO:0006207">
    <property type="term" value="P:'de novo' pyrimidine nucleobase biosynthetic process"/>
    <property type="evidence" value="ECO:0007669"/>
    <property type="project" value="InterPro"/>
</dbReference>
<feature type="binding site" evidence="8">
    <location>
        <position position="360"/>
    </location>
    <ligand>
        <name>L-glutamine</name>
        <dbReference type="ChEBI" id="CHEBI:58359"/>
    </ligand>
</feature>
<feature type="binding site" evidence="8">
    <location>
        <position position="288"/>
    </location>
    <ligand>
        <name>L-glutamine</name>
        <dbReference type="ChEBI" id="CHEBI:58359"/>
    </ligand>
</feature>
<dbReference type="GO" id="GO:0006526">
    <property type="term" value="P:L-arginine biosynthetic process"/>
    <property type="evidence" value="ECO:0007669"/>
    <property type="project" value="UniProtKB-UniRule"/>
</dbReference>
<keyword evidence="8" id="KW-0028">Amino-acid biosynthesis</keyword>
<dbReference type="PRINTS" id="PR00096">
    <property type="entry name" value="GATASE"/>
</dbReference>
<keyword evidence="5 8" id="KW-0067">ATP-binding</keyword>
<evidence type="ECO:0000256" key="6">
    <source>
        <dbReference type="ARBA" id="ARBA00022962"/>
    </source>
</evidence>
<dbReference type="SUPFAM" id="SSF52021">
    <property type="entry name" value="Carbamoyl phosphate synthetase, small subunit N-terminal domain"/>
    <property type="match status" value="1"/>
</dbReference>
<feature type="binding site" evidence="8">
    <location>
        <position position="317"/>
    </location>
    <ligand>
        <name>L-glutamine</name>
        <dbReference type="ChEBI" id="CHEBI:58359"/>
    </ligand>
</feature>
<dbReference type="GO" id="GO:0006541">
    <property type="term" value="P:glutamine metabolic process"/>
    <property type="evidence" value="ECO:0007669"/>
    <property type="project" value="InterPro"/>
</dbReference>
<evidence type="ECO:0000313" key="10">
    <source>
        <dbReference type="EMBL" id="EAY27163.1"/>
    </source>
</evidence>
<keyword evidence="4 8" id="KW-0547">Nucleotide-binding</keyword>
<comment type="catalytic activity">
    <reaction evidence="7 8">
        <text>hydrogencarbonate + L-glutamine + 2 ATP + H2O = carbamoyl phosphate + L-glutamate + 2 ADP + phosphate + 2 H(+)</text>
        <dbReference type="Rhea" id="RHEA:18633"/>
        <dbReference type="ChEBI" id="CHEBI:15377"/>
        <dbReference type="ChEBI" id="CHEBI:15378"/>
        <dbReference type="ChEBI" id="CHEBI:17544"/>
        <dbReference type="ChEBI" id="CHEBI:29985"/>
        <dbReference type="ChEBI" id="CHEBI:30616"/>
        <dbReference type="ChEBI" id="CHEBI:43474"/>
        <dbReference type="ChEBI" id="CHEBI:58228"/>
        <dbReference type="ChEBI" id="CHEBI:58359"/>
        <dbReference type="ChEBI" id="CHEBI:456216"/>
        <dbReference type="EC" id="6.3.5.5"/>
    </reaction>
</comment>
<dbReference type="PRINTS" id="PR00097">
    <property type="entry name" value="ANTSNTHASEII"/>
</dbReference>
<reference evidence="10 11" key="1">
    <citation type="submission" date="2007-01" db="EMBL/GenBank/DDBJ databases">
        <authorList>
            <person name="Haygood M."/>
            <person name="Podell S."/>
            <person name="Anderson C."/>
            <person name="Hopkinson B."/>
            <person name="Roe K."/>
            <person name="Barbeau K."/>
            <person name="Gaasterland T."/>
            <person name="Ferriera S."/>
            <person name="Johnson J."/>
            <person name="Kravitz S."/>
            <person name="Beeson K."/>
            <person name="Sutton G."/>
            <person name="Rogers Y.-H."/>
            <person name="Friedman R."/>
            <person name="Frazier M."/>
            <person name="Venter J.C."/>
        </authorList>
    </citation>
    <scope>NUCLEOTIDE SEQUENCE [LARGE SCALE GENOMIC DNA]</scope>
    <source>
        <strain evidence="10 11">ATCC 23134</strain>
    </source>
</reference>
<dbReference type="HAMAP" id="MF_01209">
    <property type="entry name" value="CPSase_S_chain"/>
    <property type="match status" value="1"/>
</dbReference>
<feature type="active site" description="Nucleophile" evidence="8">
    <location>
        <position position="316"/>
    </location>
</feature>
<dbReference type="GO" id="GO:0044205">
    <property type="term" value="P:'de novo' UMP biosynthetic process"/>
    <property type="evidence" value="ECO:0007669"/>
    <property type="project" value="UniProtKB-UniRule"/>
</dbReference>
<dbReference type="NCBIfam" id="TIGR01368">
    <property type="entry name" value="CPSaseIIsmall"/>
    <property type="match status" value="1"/>
</dbReference>
<dbReference type="InterPro" id="IPR006274">
    <property type="entry name" value="CarbamoylP_synth_ssu"/>
</dbReference>
<dbReference type="Pfam" id="PF00988">
    <property type="entry name" value="CPSase_sm_chain"/>
    <property type="match status" value="1"/>
</dbReference>
<dbReference type="PANTHER" id="PTHR43418:SF7">
    <property type="entry name" value="CARBAMOYL-PHOSPHATE SYNTHASE SMALL CHAIN"/>
    <property type="match status" value="1"/>
</dbReference>
<evidence type="ECO:0000256" key="2">
    <source>
        <dbReference type="ARBA" id="ARBA00007800"/>
    </source>
</evidence>
<feature type="binding site" evidence="8">
    <location>
        <position position="358"/>
    </location>
    <ligand>
        <name>L-glutamine</name>
        <dbReference type="ChEBI" id="CHEBI:58359"/>
    </ligand>
</feature>
<dbReference type="eggNOG" id="COG0505">
    <property type="taxonomic scope" value="Bacteria"/>
</dbReference>
<evidence type="ECO:0000256" key="8">
    <source>
        <dbReference type="HAMAP-Rule" id="MF_01209"/>
    </source>
</evidence>
<keyword evidence="8" id="KW-0665">Pyrimidine biosynthesis</keyword>
<evidence type="ECO:0000259" key="9">
    <source>
        <dbReference type="SMART" id="SM01097"/>
    </source>
</evidence>
<evidence type="ECO:0000256" key="4">
    <source>
        <dbReference type="ARBA" id="ARBA00022741"/>
    </source>
</evidence>
<dbReference type="InterPro" id="IPR002474">
    <property type="entry name" value="CarbamoylP_synth_ssu_N"/>
</dbReference>
<feature type="region of interest" description="CPSase" evidence="8">
    <location>
        <begin position="1"/>
        <end position="239"/>
    </location>
</feature>
<dbReference type="GO" id="GO:0004359">
    <property type="term" value="F:glutaminase activity"/>
    <property type="evidence" value="ECO:0007669"/>
    <property type="project" value="RHEA"/>
</dbReference>
<dbReference type="Gene3D" id="3.50.30.20">
    <property type="entry name" value="Carbamoyl-phosphate synthase small subunit, N-terminal domain"/>
    <property type="match status" value="1"/>
</dbReference>
<dbReference type="PROSITE" id="PS51273">
    <property type="entry name" value="GATASE_TYPE_1"/>
    <property type="match status" value="1"/>
</dbReference>
<dbReference type="InterPro" id="IPR029062">
    <property type="entry name" value="Class_I_gatase-like"/>
</dbReference>
<keyword evidence="3 8" id="KW-0436">Ligase</keyword>
<dbReference type="SUPFAM" id="SSF52317">
    <property type="entry name" value="Class I glutamine amidotransferase-like"/>
    <property type="match status" value="1"/>
</dbReference>
<feature type="active site" evidence="8">
    <location>
        <position position="402"/>
    </location>
</feature>
<evidence type="ECO:0000256" key="7">
    <source>
        <dbReference type="ARBA" id="ARBA00048816"/>
    </source>
</evidence>
<evidence type="ECO:0000256" key="5">
    <source>
        <dbReference type="ARBA" id="ARBA00022840"/>
    </source>
</evidence>
<sequence length="425" mass="47077">MVFVSNALFLKKMTNEIVLCVQTMLNGGSERKGQRRKTKKYSAKIIISMHKLLTCASKSEDINYYMEAVLLLEDQTIFRGKALGKIGTTTGELCFNTGMTGYQEIYTDPSYFGQIVINTTSHIGNYGTIDEDNESSSVKINGMVCNYFSPIYSRKTADSSLQDYLEAANLVGISDIDTRALVKHIRHKGAMNAVISSENTDLEFLKTKLAETPSMDGLELASKVTTTEPYFVGSEGARFRVAVLDLGIKTNILNNFHERDCYCKVFPAKASLEEMQEFQPHGYFISNGPGDPASMPYAVETVKEMLATNTPVFGICLGHQVIALAMGVKTYKMHNGHRGLNHPVKNLITGKSEITSQNHGFGVDRKSVEGNKDIIVTHVNLNDDTVAGIKIKGKKAFSVQYHPESSPGPHDSRYLFDEFIRLMAD</sequence>
<dbReference type="InterPro" id="IPR050472">
    <property type="entry name" value="Anth_synth/Amidotransfase"/>
</dbReference>
<comment type="pathway">
    <text evidence="1 8">Amino-acid biosynthesis; L-arginine biosynthesis; carbamoyl phosphate from bicarbonate: step 1/1.</text>
</comment>
<comment type="similarity">
    <text evidence="2 8">Belongs to the CarA family.</text>
</comment>
<feature type="binding site" evidence="8">
    <location>
        <position position="320"/>
    </location>
    <ligand>
        <name>L-glutamine</name>
        <dbReference type="ChEBI" id="CHEBI:58359"/>
    </ligand>
</feature>
<evidence type="ECO:0000313" key="11">
    <source>
        <dbReference type="Proteomes" id="UP000004095"/>
    </source>
</evidence>
<keyword evidence="11" id="KW-1185">Reference proteome</keyword>
<dbReference type="Pfam" id="PF00117">
    <property type="entry name" value="GATase"/>
    <property type="match status" value="1"/>
</dbReference>
<dbReference type="Gene3D" id="3.40.50.880">
    <property type="match status" value="1"/>
</dbReference>
<dbReference type="PANTHER" id="PTHR43418">
    <property type="entry name" value="MULTIFUNCTIONAL TRYPTOPHAN BIOSYNTHESIS PROTEIN-RELATED"/>
    <property type="match status" value="1"/>
</dbReference>
<name>A1ZR74_MICM2</name>
<keyword evidence="6 8" id="KW-0315">Glutamine amidotransferase</keyword>
<keyword evidence="8" id="KW-0055">Arginine biosynthesis</keyword>
<comment type="subunit">
    <text evidence="8">Composed of two chains; the small (or glutamine) chain promotes the hydrolysis of glutamine to ammonia, which is used by the large (or ammonia) chain to synthesize carbamoyl phosphate. Tetramer of heterodimers (alpha,beta)4.</text>
</comment>
<gene>
    <name evidence="8" type="primary">carA</name>
    <name evidence="10" type="ORF">M23134_08437</name>
</gene>
<dbReference type="AlphaFoldDB" id="A1ZR74"/>
<feature type="domain" description="Carbamoyl-phosphate synthase small subunit N-terminal" evidence="9">
    <location>
        <begin position="66"/>
        <end position="196"/>
    </location>
</feature>
<feature type="binding site" evidence="8">
    <location>
        <position position="361"/>
    </location>
    <ligand>
        <name>L-glutamine</name>
        <dbReference type="ChEBI" id="CHEBI:58359"/>
    </ligand>
</feature>
<accession>A1ZR74</accession>
<dbReference type="UniPathway" id="UPA00068">
    <property type="reaction ID" value="UER00171"/>
</dbReference>
<dbReference type="UniPathway" id="UPA00070">
    <property type="reaction ID" value="UER00115"/>
</dbReference>
<dbReference type="EMBL" id="AAWS01000026">
    <property type="protein sequence ID" value="EAY27163.1"/>
    <property type="molecule type" value="Genomic_DNA"/>
</dbReference>
<dbReference type="InterPro" id="IPR017926">
    <property type="entry name" value="GATASE"/>
</dbReference>
<comment type="caution">
    <text evidence="10">The sequence shown here is derived from an EMBL/GenBank/DDBJ whole genome shotgun (WGS) entry which is preliminary data.</text>
</comment>
<dbReference type="GO" id="GO:0004088">
    <property type="term" value="F:carbamoyl-phosphate synthase (glutamine-hydrolyzing) activity"/>
    <property type="evidence" value="ECO:0007669"/>
    <property type="project" value="UniProtKB-UniRule"/>
</dbReference>
<protein>
    <recommendedName>
        <fullName evidence="8">Carbamoyl phosphate synthase small chain</fullName>
        <ecNumber evidence="8">6.3.5.5</ecNumber>
    </recommendedName>
    <alternativeName>
        <fullName evidence="8">Carbamoyl phosphate synthetase glutamine chain</fullName>
    </alternativeName>
</protein>